<keyword evidence="1" id="KW-1133">Transmembrane helix</keyword>
<accession>A0A1Y2EQA8</accession>
<reference evidence="2 3" key="1">
    <citation type="submission" date="2016-08" db="EMBL/GenBank/DDBJ databases">
        <title>A Parts List for Fungal Cellulosomes Revealed by Comparative Genomics.</title>
        <authorList>
            <consortium name="DOE Joint Genome Institute"/>
            <person name="Haitjema C.H."/>
            <person name="Gilmore S.P."/>
            <person name="Henske J.K."/>
            <person name="Solomon K.V."/>
            <person name="De Groot R."/>
            <person name="Kuo A."/>
            <person name="Mondo S.J."/>
            <person name="Salamov A.A."/>
            <person name="Labutti K."/>
            <person name="Zhao Z."/>
            <person name="Chiniquy J."/>
            <person name="Barry K."/>
            <person name="Brewer H.M."/>
            <person name="Purvine S.O."/>
            <person name="Wright A.T."/>
            <person name="Boxma B."/>
            <person name="Van Alen T."/>
            <person name="Hackstein J.H."/>
            <person name="Baker S.E."/>
            <person name="Grigoriev I.V."/>
            <person name="O'Malley M.A."/>
        </authorList>
    </citation>
    <scope>NUCLEOTIDE SEQUENCE [LARGE SCALE GENOMIC DNA]</scope>
    <source>
        <strain evidence="2 3">G1</strain>
    </source>
</reference>
<evidence type="ECO:0000313" key="2">
    <source>
        <dbReference type="EMBL" id="ORY73773.1"/>
    </source>
</evidence>
<protein>
    <submittedName>
        <fullName evidence="2">Uncharacterized protein</fullName>
    </submittedName>
</protein>
<dbReference type="AlphaFoldDB" id="A0A1Y2EQA8"/>
<feature type="transmembrane region" description="Helical" evidence="1">
    <location>
        <begin position="25"/>
        <end position="43"/>
    </location>
</feature>
<proteinExistence type="predicted"/>
<organism evidence="2 3">
    <name type="scientific">Neocallimastix californiae</name>
    <dbReference type="NCBI Taxonomy" id="1754190"/>
    <lineage>
        <taxon>Eukaryota</taxon>
        <taxon>Fungi</taxon>
        <taxon>Fungi incertae sedis</taxon>
        <taxon>Chytridiomycota</taxon>
        <taxon>Chytridiomycota incertae sedis</taxon>
        <taxon>Neocallimastigomycetes</taxon>
        <taxon>Neocallimastigales</taxon>
        <taxon>Neocallimastigaceae</taxon>
        <taxon>Neocallimastix</taxon>
    </lineage>
</organism>
<comment type="caution">
    <text evidence="2">The sequence shown here is derived from an EMBL/GenBank/DDBJ whole genome shotgun (WGS) entry which is preliminary data.</text>
</comment>
<dbReference type="Proteomes" id="UP000193920">
    <property type="component" value="Unassembled WGS sequence"/>
</dbReference>
<name>A0A1Y2EQA8_9FUNG</name>
<dbReference type="EMBL" id="MCOG01000032">
    <property type="protein sequence ID" value="ORY73773.1"/>
    <property type="molecule type" value="Genomic_DNA"/>
</dbReference>
<evidence type="ECO:0000256" key="1">
    <source>
        <dbReference type="SAM" id="Phobius"/>
    </source>
</evidence>
<evidence type="ECO:0000313" key="3">
    <source>
        <dbReference type="Proteomes" id="UP000193920"/>
    </source>
</evidence>
<sequence length="58" mass="7246">MRLKNIYIYIVYIFDKSIYTNNINFIYIFNATSSIFKFFLLYIKKIIIKLNFNYHNYI</sequence>
<gene>
    <name evidence="2" type="ORF">LY90DRAFT_167435</name>
</gene>
<keyword evidence="3" id="KW-1185">Reference proteome</keyword>
<keyword evidence="1" id="KW-0812">Transmembrane</keyword>
<keyword evidence="1" id="KW-0472">Membrane</keyword>